<reference evidence="1 2" key="1">
    <citation type="journal article" date="2018" name="Sci. Rep.">
        <title>Genomic signatures of local adaptation to the degree of environmental predictability in rotifers.</title>
        <authorList>
            <person name="Franch-Gras L."/>
            <person name="Hahn C."/>
            <person name="Garcia-Roger E.M."/>
            <person name="Carmona M.J."/>
            <person name="Serra M."/>
            <person name="Gomez A."/>
        </authorList>
    </citation>
    <scope>NUCLEOTIDE SEQUENCE [LARGE SCALE GENOMIC DNA]</scope>
    <source>
        <strain evidence="1">HYR1</strain>
    </source>
</reference>
<dbReference type="Proteomes" id="UP000276133">
    <property type="component" value="Unassembled WGS sequence"/>
</dbReference>
<evidence type="ECO:0000313" key="2">
    <source>
        <dbReference type="Proteomes" id="UP000276133"/>
    </source>
</evidence>
<comment type="caution">
    <text evidence="1">The sequence shown here is derived from an EMBL/GenBank/DDBJ whole genome shotgun (WGS) entry which is preliminary data.</text>
</comment>
<accession>A0A3M7SFX2</accession>
<organism evidence="1 2">
    <name type="scientific">Brachionus plicatilis</name>
    <name type="common">Marine rotifer</name>
    <name type="synonym">Brachionus muelleri</name>
    <dbReference type="NCBI Taxonomy" id="10195"/>
    <lineage>
        <taxon>Eukaryota</taxon>
        <taxon>Metazoa</taxon>
        <taxon>Spiralia</taxon>
        <taxon>Gnathifera</taxon>
        <taxon>Rotifera</taxon>
        <taxon>Eurotatoria</taxon>
        <taxon>Monogononta</taxon>
        <taxon>Pseudotrocha</taxon>
        <taxon>Ploima</taxon>
        <taxon>Brachionidae</taxon>
        <taxon>Brachionus</taxon>
    </lineage>
</organism>
<gene>
    <name evidence="1" type="ORF">BpHYR1_027092</name>
</gene>
<dbReference type="EMBL" id="REGN01001435">
    <property type="protein sequence ID" value="RNA34693.1"/>
    <property type="molecule type" value="Genomic_DNA"/>
</dbReference>
<name>A0A3M7SFX2_BRAPC</name>
<feature type="non-terminal residue" evidence="1">
    <location>
        <position position="1"/>
    </location>
</feature>
<dbReference type="AlphaFoldDB" id="A0A3M7SFX2"/>
<protein>
    <submittedName>
        <fullName evidence="1">Uncharacterized protein</fullName>
    </submittedName>
</protein>
<proteinExistence type="predicted"/>
<sequence length="81" mass="9768">KFNISQVKFDYSLKRDNSLIVKADELILSDFRMIDSLSAYRIELDSFYYLRPHLIQKETILSTALWRIFFILFLDLLVYQI</sequence>
<keyword evidence="2" id="KW-1185">Reference proteome</keyword>
<evidence type="ECO:0000313" key="1">
    <source>
        <dbReference type="EMBL" id="RNA34693.1"/>
    </source>
</evidence>